<comment type="caution">
    <text evidence="2">The sequence shown here is derived from an EMBL/GenBank/DDBJ whole genome shotgun (WGS) entry which is preliminary data.</text>
</comment>
<reference evidence="2 3" key="1">
    <citation type="journal article" date="2018" name="Nat. Ecol. Evol.">
        <title>Shark genomes provide insights into elasmobranch evolution and the origin of vertebrates.</title>
        <authorList>
            <person name="Hara Y"/>
            <person name="Yamaguchi K"/>
            <person name="Onimaru K"/>
            <person name="Kadota M"/>
            <person name="Koyanagi M"/>
            <person name="Keeley SD"/>
            <person name="Tatsumi K"/>
            <person name="Tanaka K"/>
            <person name="Motone F"/>
            <person name="Kageyama Y"/>
            <person name="Nozu R"/>
            <person name="Adachi N"/>
            <person name="Nishimura O"/>
            <person name="Nakagawa R"/>
            <person name="Tanegashima C"/>
            <person name="Kiyatake I"/>
            <person name="Matsumoto R"/>
            <person name="Murakumo K"/>
            <person name="Nishida K"/>
            <person name="Terakita A"/>
            <person name="Kuratani S"/>
            <person name="Sato K"/>
            <person name="Hyodo S Kuraku.S."/>
        </authorList>
    </citation>
    <scope>NUCLEOTIDE SEQUENCE [LARGE SCALE GENOMIC DNA]</scope>
</reference>
<keyword evidence="3" id="KW-1185">Reference proteome</keyword>
<accession>A0A401U1Q9</accession>
<dbReference type="SUPFAM" id="SSF54427">
    <property type="entry name" value="NTF2-like"/>
    <property type="match status" value="1"/>
</dbReference>
<dbReference type="Pfam" id="PF12680">
    <property type="entry name" value="SnoaL_2"/>
    <property type="match status" value="1"/>
</dbReference>
<name>A0A401U1Q9_CHIPU</name>
<dbReference type="InterPro" id="IPR037401">
    <property type="entry name" value="SnoaL-like"/>
</dbReference>
<proteinExistence type="predicted"/>
<evidence type="ECO:0000313" key="2">
    <source>
        <dbReference type="EMBL" id="GCC48822.1"/>
    </source>
</evidence>
<protein>
    <recommendedName>
        <fullName evidence="1">SnoaL-like domain-containing protein</fullName>
    </recommendedName>
</protein>
<evidence type="ECO:0000259" key="1">
    <source>
        <dbReference type="Pfam" id="PF12680"/>
    </source>
</evidence>
<dbReference type="Gene3D" id="3.10.450.50">
    <property type="match status" value="1"/>
</dbReference>
<dbReference type="Proteomes" id="UP000287033">
    <property type="component" value="Unassembled WGS sequence"/>
</dbReference>
<dbReference type="EMBL" id="BEZZ01257940">
    <property type="protein sequence ID" value="GCC48822.1"/>
    <property type="molecule type" value="Genomic_DNA"/>
</dbReference>
<gene>
    <name evidence="2" type="ORF">chiPu_0033238</name>
</gene>
<organism evidence="2 3">
    <name type="scientific">Chiloscyllium punctatum</name>
    <name type="common">Brownbanded bambooshark</name>
    <name type="synonym">Hemiscyllium punctatum</name>
    <dbReference type="NCBI Taxonomy" id="137246"/>
    <lineage>
        <taxon>Eukaryota</taxon>
        <taxon>Metazoa</taxon>
        <taxon>Chordata</taxon>
        <taxon>Craniata</taxon>
        <taxon>Vertebrata</taxon>
        <taxon>Chondrichthyes</taxon>
        <taxon>Elasmobranchii</taxon>
        <taxon>Galeomorphii</taxon>
        <taxon>Galeoidea</taxon>
        <taxon>Orectolobiformes</taxon>
        <taxon>Hemiscylliidae</taxon>
        <taxon>Chiloscyllium</taxon>
    </lineage>
</organism>
<evidence type="ECO:0000313" key="3">
    <source>
        <dbReference type="Proteomes" id="UP000287033"/>
    </source>
</evidence>
<sequence length="128" mass="14653">MCGDDMAAAGNRAEIIRSLFAAYLANDRASVEAAFTADFRFSTPYGENIDKPRYFAECWRDSGWIGRHEIERIMVDGVEAFVTYRCVARDGKSFRNTEFFVFDGDKVSRIDVYFGPSHQDGELVRQER</sequence>
<dbReference type="InterPro" id="IPR032710">
    <property type="entry name" value="NTF2-like_dom_sf"/>
</dbReference>
<dbReference type="AlphaFoldDB" id="A0A401U1Q9"/>
<feature type="domain" description="SnoaL-like" evidence="1">
    <location>
        <begin position="17"/>
        <end position="109"/>
    </location>
</feature>